<dbReference type="STRING" id="1246995.AFR_15475"/>
<proteinExistence type="predicted"/>
<evidence type="ECO:0008006" key="4">
    <source>
        <dbReference type="Google" id="ProtNLM"/>
    </source>
</evidence>
<name>U5VX56_9ACTN</name>
<feature type="transmembrane region" description="Helical" evidence="1">
    <location>
        <begin position="20"/>
        <end position="41"/>
    </location>
</feature>
<dbReference type="EMBL" id="CP006272">
    <property type="protein sequence ID" value="AGZ41377.1"/>
    <property type="molecule type" value="Genomic_DNA"/>
</dbReference>
<accession>U5VX56</accession>
<keyword evidence="3" id="KW-1185">Reference proteome</keyword>
<dbReference type="Proteomes" id="UP000017746">
    <property type="component" value="Chromosome"/>
</dbReference>
<keyword evidence="1" id="KW-0472">Membrane</keyword>
<keyword evidence="1" id="KW-1133">Transmembrane helix</keyword>
<reference evidence="2 3" key="1">
    <citation type="journal article" date="2014" name="J. Biotechnol.">
        <title>Complete genome sequence of the actinobacterium Actinoplanes friuliensis HAG 010964, producer of the lipopeptide antibiotic friulimycin.</title>
        <authorList>
            <person name="Ruckert C."/>
            <person name="Szczepanowski R."/>
            <person name="Albersmeier A."/>
            <person name="Goesmann A."/>
            <person name="Fischer N."/>
            <person name="Steinkamper A."/>
            <person name="Puhler A."/>
            <person name="Biener R."/>
            <person name="Schwartz D."/>
            <person name="Kalinowski J."/>
        </authorList>
    </citation>
    <scope>NUCLEOTIDE SEQUENCE [LARGE SCALE GENOMIC DNA]</scope>
    <source>
        <strain evidence="2 3">DSM 7358</strain>
    </source>
</reference>
<evidence type="ECO:0000256" key="1">
    <source>
        <dbReference type="SAM" id="Phobius"/>
    </source>
</evidence>
<dbReference type="NCBIfam" id="NF041646">
    <property type="entry name" value="VC0807_fam"/>
    <property type="match status" value="1"/>
</dbReference>
<feature type="transmembrane region" description="Helical" evidence="1">
    <location>
        <begin position="53"/>
        <end position="70"/>
    </location>
</feature>
<dbReference type="PATRIC" id="fig|1246995.3.peg.3142"/>
<keyword evidence="1" id="KW-0812">Transmembrane</keyword>
<evidence type="ECO:0000313" key="3">
    <source>
        <dbReference type="Proteomes" id="UP000017746"/>
    </source>
</evidence>
<feature type="transmembrane region" description="Helical" evidence="1">
    <location>
        <begin position="162"/>
        <end position="182"/>
    </location>
</feature>
<protein>
    <recommendedName>
        <fullName evidence="4">Transmembrane protein</fullName>
    </recommendedName>
</protein>
<dbReference type="HOGENOM" id="CLU_082059_1_1_11"/>
<feature type="transmembrane region" description="Helical" evidence="1">
    <location>
        <begin position="76"/>
        <end position="94"/>
    </location>
</feature>
<gene>
    <name evidence="2" type="ORF">AFR_15475</name>
</gene>
<evidence type="ECO:0000313" key="2">
    <source>
        <dbReference type="EMBL" id="AGZ41377.1"/>
    </source>
</evidence>
<organism evidence="2 3">
    <name type="scientific">Actinoplanes friuliensis DSM 7358</name>
    <dbReference type="NCBI Taxonomy" id="1246995"/>
    <lineage>
        <taxon>Bacteria</taxon>
        <taxon>Bacillati</taxon>
        <taxon>Actinomycetota</taxon>
        <taxon>Actinomycetes</taxon>
        <taxon>Micromonosporales</taxon>
        <taxon>Micromonosporaceae</taxon>
        <taxon>Actinoplanes</taxon>
    </lineage>
</organism>
<sequence>MVALLSGFVLPVGLYYLLRTLGVGPLLALLAGGVPTLVRIVLTGVRERAIDRISVFTLSLLVAGALASLLTGSPRWLLAKGGVFTGIIGVWLLWSLRGRTIAFEGILGFQRTAAAVEAWEANWRDSPEFRHVMRAVTVIWGAGFLVEAVVRIVLAYTLPVDVVPVVTSVQFLVLIVLMLWIGPRYGRGYMSRRGLTTGPDGIRTVSS</sequence>
<dbReference type="AlphaFoldDB" id="U5VX56"/>
<dbReference type="eggNOG" id="ENOG503260E">
    <property type="taxonomic scope" value="Bacteria"/>
</dbReference>
<dbReference type="KEGG" id="afs:AFR_15475"/>
<feature type="transmembrane region" description="Helical" evidence="1">
    <location>
        <begin position="132"/>
        <end position="156"/>
    </location>
</feature>